<keyword evidence="2" id="KW-1185">Reference proteome</keyword>
<evidence type="ECO:0000313" key="1">
    <source>
        <dbReference type="EMBL" id="OAF64667.1"/>
    </source>
</evidence>
<dbReference type="Proteomes" id="UP000078046">
    <property type="component" value="Unassembled WGS sequence"/>
</dbReference>
<sequence>MDGINANLIQKTIERIRIPFSELLSEKWWNNKKRPQKLDGNFSFIGLAVDSTSLKMFKSHGVELNAKKMYDCKNKMNALKKVVAVMTTPPHYALFSQDAFLVLFIFQMSSPPIKKTKFGRSKVEVWSYISENEDANHVIVHDNEQGDSVFDGEVVSEIEGVFDGDYDYEGLKDINEARDDEFNGELHSSK</sequence>
<reference evidence="1 2" key="1">
    <citation type="submission" date="2016-04" db="EMBL/GenBank/DDBJ databases">
        <title>The genome of Intoshia linei affirms orthonectids as highly simplified spiralians.</title>
        <authorList>
            <person name="Mikhailov K.V."/>
            <person name="Slusarev G.S."/>
            <person name="Nikitin M.A."/>
            <person name="Logacheva M.D."/>
            <person name="Penin A."/>
            <person name="Aleoshin V."/>
            <person name="Panchin Y.V."/>
        </authorList>
    </citation>
    <scope>NUCLEOTIDE SEQUENCE [LARGE SCALE GENOMIC DNA]</scope>
    <source>
        <strain evidence="1">Intl2013</strain>
        <tissue evidence="1">Whole animal</tissue>
    </source>
</reference>
<dbReference type="EMBL" id="LWCA01001686">
    <property type="protein sequence ID" value="OAF64667.1"/>
    <property type="molecule type" value="Genomic_DNA"/>
</dbReference>
<dbReference type="AlphaFoldDB" id="A0A177ARM6"/>
<organism evidence="1 2">
    <name type="scientific">Intoshia linei</name>
    <dbReference type="NCBI Taxonomy" id="1819745"/>
    <lineage>
        <taxon>Eukaryota</taxon>
        <taxon>Metazoa</taxon>
        <taxon>Spiralia</taxon>
        <taxon>Lophotrochozoa</taxon>
        <taxon>Mesozoa</taxon>
        <taxon>Orthonectida</taxon>
        <taxon>Rhopaluridae</taxon>
        <taxon>Intoshia</taxon>
    </lineage>
</organism>
<accession>A0A177ARM6</accession>
<comment type="caution">
    <text evidence="1">The sequence shown here is derived from an EMBL/GenBank/DDBJ whole genome shotgun (WGS) entry which is preliminary data.</text>
</comment>
<protein>
    <submittedName>
        <fullName evidence="1">Uncharacterized protein</fullName>
    </submittedName>
</protein>
<gene>
    <name evidence="1" type="ORF">A3Q56_07621</name>
</gene>
<proteinExistence type="predicted"/>
<name>A0A177ARM6_9BILA</name>
<evidence type="ECO:0000313" key="2">
    <source>
        <dbReference type="Proteomes" id="UP000078046"/>
    </source>
</evidence>